<evidence type="ECO:0000313" key="1">
    <source>
        <dbReference type="EMBL" id="GMH19943.1"/>
    </source>
</evidence>
<reference evidence="1" key="1">
    <citation type="submission" date="2023-05" db="EMBL/GenBank/DDBJ databases">
        <title>Nepenthes gracilis genome sequencing.</title>
        <authorList>
            <person name="Fukushima K."/>
        </authorList>
    </citation>
    <scope>NUCLEOTIDE SEQUENCE</scope>
    <source>
        <strain evidence="1">SING2019-196</strain>
    </source>
</reference>
<gene>
    <name evidence="1" type="ORF">Nepgr_021784</name>
</gene>
<dbReference type="EMBL" id="BSYO01000021">
    <property type="protein sequence ID" value="GMH19943.1"/>
    <property type="molecule type" value="Genomic_DNA"/>
</dbReference>
<evidence type="ECO:0000313" key="2">
    <source>
        <dbReference type="Proteomes" id="UP001279734"/>
    </source>
</evidence>
<proteinExistence type="predicted"/>
<sequence length="95" mass="11034">MTGLSRLQAEWSREPEDVQRICSETRAWLRAFKYGTPPPYLCHSTFPLISPLSPHSLSRYLSSAIRLFHLLWTVSRAHNSLEALDFLRFKSSTRL</sequence>
<protein>
    <submittedName>
        <fullName evidence="1">Uncharacterized protein</fullName>
    </submittedName>
</protein>
<comment type="caution">
    <text evidence="1">The sequence shown here is derived from an EMBL/GenBank/DDBJ whole genome shotgun (WGS) entry which is preliminary data.</text>
</comment>
<accession>A0AAD3SZ33</accession>
<dbReference type="Proteomes" id="UP001279734">
    <property type="component" value="Unassembled WGS sequence"/>
</dbReference>
<name>A0AAD3SZ33_NEPGR</name>
<keyword evidence="2" id="KW-1185">Reference proteome</keyword>
<organism evidence="1 2">
    <name type="scientific">Nepenthes gracilis</name>
    <name type="common">Slender pitcher plant</name>
    <dbReference type="NCBI Taxonomy" id="150966"/>
    <lineage>
        <taxon>Eukaryota</taxon>
        <taxon>Viridiplantae</taxon>
        <taxon>Streptophyta</taxon>
        <taxon>Embryophyta</taxon>
        <taxon>Tracheophyta</taxon>
        <taxon>Spermatophyta</taxon>
        <taxon>Magnoliopsida</taxon>
        <taxon>eudicotyledons</taxon>
        <taxon>Gunneridae</taxon>
        <taxon>Pentapetalae</taxon>
        <taxon>Caryophyllales</taxon>
        <taxon>Nepenthaceae</taxon>
        <taxon>Nepenthes</taxon>
    </lineage>
</organism>
<dbReference type="AlphaFoldDB" id="A0AAD3SZ33"/>